<organism evidence="1 2">
    <name type="scientific">Agrobacterium phage OLIVR5</name>
    <dbReference type="NCBI Taxonomy" id="2723773"/>
    <lineage>
        <taxon>Viruses</taxon>
        <taxon>Duplodnaviria</taxon>
        <taxon>Heunggongvirae</taxon>
        <taxon>Uroviricota</taxon>
        <taxon>Caudoviricetes</taxon>
        <taxon>Pootjesviridae</taxon>
        <taxon>Heverleevirus</taxon>
        <taxon>Heverleevirus OLIVR5</taxon>
    </lineage>
</organism>
<accession>A0A858MTC0</accession>
<keyword evidence="2" id="KW-1185">Reference proteome</keyword>
<reference evidence="1 2" key="1">
    <citation type="submission" date="2020-03" db="EMBL/GenBank/DDBJ databases">
        <authorList>
            <person name="Holtappels D."/>
            <person name="Bomans J.P.J."/>
            <person name="Lavigne R."/>
            <person name="Wagemans J."/>
        </authorList>
    </citation>
    <scope>NUCLEOTIDE SEQUENCE [LARGE SCALE GENOMIC DNA]</scope>
    <source>
        <strain evidence="1 2">OLIVR5</strain>
    </source>
</reference>
<proteinExistence type="predicted"/>
<name>A0A858MTC0_9CAUD</name>
<dbReference type="EMBL" id="MT234342">
    <property type="protein sequence ID" value="QIW87839.1"/>
    <property type="molecule type" value="Genomic_DNA"/>
</dbReference>
<protein>
    <submittedName>
        <fullName evidence="1">Tail tube monomer</fullName>
    </submittedName>
</protein>
<dbReference type="Proteomes" id="UP000671873">
    <property type="component" value="Segment"/>
</dbReference>
<gene>
    <name evidence="1" type="ORF">Ab1vBOLIVR5_gp191</name>
</gene>
<evidence type="ECO:0000313" key="1">
    <source>
        <dbReference type="EMBL" id="QIW87839.1"/>
    </source>
</evidence>
<evidence type="ECO:0000313" key="2">
    <source>
        <dbReference type="Proteomes" id="UP000671873"/>
    </source>
</evidence>
<sequence>MAETRFTGFDMAGFQSQLGNVTQLNQFAANITLPPFLASLFSETDQFNRKVAFSIRAANLPPSQIGEIPVPFRGGQRFRIPGDRDYSGNWEVTLRYDIKNIIGNVMTKWSDSMVGWVNADSVGSDENVLDYMGVGEVHQLSRNGRIITSWSVANIWPTTVGQPQYDWTADNAIVEIPVTFVMQHMETPVTRNNLIMEEQLLSGELFL</sequence>